<dbReference type="CDD" id="cd05931">
    <property type="entry name" value="FAAL"/>
    <property type="match status" value="1"/>
</dbReference>
<dbReference type="PANTHER" id="PTHR22754">
    <property type="entry name" value="DISCO-INTERACTING PROTEIN 2 DIP2 -RELATED"/>
    <property type="match status" value="1"/>
</dbReference>
<keyword evidence="2" id="KW-1017">Isopeptide bond</keyword>
<evidence type="ECO:0000256" key="2">
    <source>
        <dbReference type="ARBA" id="ARBA00022499"/>
    </source>
</evidence>
<keyword evidence="4" id="KW-0832">Ubl conjugation</keyword>
<organism evidence="7 8">
    <name type="scientific">Mycobacterium spongiae</name>
    <dbReference type="NCBI Taxonomy" id="886343"/>
    <lineage>
        <taxon>Bacteria</taxon>
        <taxon>Bacillati</taxon>
        <taxon>Actinomycetota</taxon>
        <taxon>Actinomycetes</taxon>
        <taxon>Mycobacteriales</taxon>
        <taxon>Mycobacteriaceae</taxon>
        <taxon>Mycobacterium</taxon>
    </lineage>
</organism>
<dbReference type="GO" id="GO:0070566">
    <property type="term" value="F:adenylyltransferase activity"/>
    <property type="evidence" value="ECO:0007669"/>
    <property type="project" value="TreeGrafter"/>
</dbReference>
<reference evidence="7" key="1">
    <citation type="submission" date="2019-12" db="EMBL/GenBank/DDBJ databases">
        <title>Mycobacterium spongiae sp. nov.</title>
        <authorList>
            <person name="Stinear T."/>
        </authorList>
    </citation>
    <scope>NUCLEOTIDE SEQUENCE</scope>
    <source>
        <strain evidence="7">FSD4b-SM</strain>
    </source>
</reference>
<accession>A0A975JZR7</accession>
<dbReference type="Pfam" id="PF14535">
    <property type="entry name" value="AMP-binding_C_2"/>
    <property type="match status" value="1"/>
</dbReference>
<feature type="domain" description="AMP-dependent synthetase/ligase" evidence="5">
    <location>
        <begin position="26"/>
        <end position="401"/>
    </location>
</feature>
<dbReference type="AlphaFoldDB" id="A0A975JZR7"/>
<dbReference type="InterPro" id="IPR028154">
    <property type="entry name" value="AMP-dep_Lig_C"/>
</dbReference>
<dbReference type="EMBL" id="CP046600">
    <property type="protein sequence ID" value="QUR68692.1"/>
    <property type="molecule type" value="Genomic_DNA"/>
</dbReference>
<dbReference type="Proteomes" id="UP000682202">
    <property type="component" value="Chromosome"/>
</dbReference>
<name>A0A975JZR7_9MYCO</name>
<keyword evidence="8" id="KW-1185">Reference proteome</keyword>
<evidence type="ECO:0000259" key="6">
    <source>
        <dbReference type="Pfam" id="PF14535"/>
    </source>
</evidence>
<sequence length="544" mass="58556">MSRFTQKMFRNARESTKGMVTGEPHTAVRHTWGEVHERARRIAGGLAALGVGHGDAVGVLAGAPVEIAPTAQGLWIRGASLTMLHQPTPRTDLVLWAEDTTTVVDMIEAKAVVVSDPFLAAVPVLEERGITVLTVDQLLASDPIDPIETGEDDLALMQLTSGSTGSPKAVQITHRNLFANLEAMYISAEYNEETDVMVSWLPLFHDMGMIGFLTVPMYFGGELVKVTPMDFMRDTLLWAKLIDKYQGTMTAAPNFAYSLFAKRLRKQAQPGQFDLSSLRFALSGAEPVEPADVEDLCDAGAPFGLKPQAILPAYGMAEITLAVAFSECGAGLVVDEVDTDLMAALRRAVPASKGNTRRLASLGPLLQGIQARIVDEDGNVLPSRGVGVIELRGESVSPGYLTMGGFMPAQDGHGWYDTGDLGYRMENGHVVVCGRVKDVIIMAGRNIYPTDIERAAGRVEGVRPGCAVAVRLDAGHSRETFAVAVESNNFENPAEVRRIEHQVAHEVVAEVDVRPRNVVVLGPGTIPKTPSGKLRRANSVTLVT</sequence>
<gene>
    <name evidence="7" type="ORF">F6B93_17855</name>
</gene>
<dbReference type="RefSeq" id="WP_211696262.1">
    <property type="nucleotide sequence ID" value="NZ_CP046600.1"/>
</dbReference>
<protein>
    <submittedName>
        <fullName evidence="7">AMP-binding protein</fullName>
    </submittedName>
</protein>
<dbReference type="PANTHER" id="PTHR22754:SF32">
    <property type="entry name" value="DISCO-INTERACTING PROTEIN 2"/>
    <property type="match status" value="1"/>
</dbReference>
<feature type="domain" description="AMP-dependent ligase C-terminal" evidence="6">
    <location>
        <begin position="444"/>
        <end position="536"/>
    </location>
</feature>
<dbReference type="InterPro" id="IPR042099">
    <property type="entry name" value="ANL_N_sf"/>
</dbReference>
<dbReference type="InterPro" id="IPR040097">
    <property type="entry name" value="FAAL/FAAC"/>
</dbReference>
<dbReference type="Gene3D" id="3.30.300.30">
    <property type="match status" value="1"/>
</dbReference>
<evidence type="ECO:0000313" key="7">
    <source>
        <dbReference type="EMBL" id="QUR68692.1"/>
    </source>
</evidence>
<dbReference type="FunFam" id="3.30.300.30:FF:000013">
    <property type="entry name" value="Long-chain fatty acid--CoA ligase"/>
    <property type="match status" value="1"/>
</dbReference>
<dbReference type="InterPro" id="IPR045851">
    <property type="entry name" value="AMP-bd_C_sf"/>
</dbReference>
<dbReference type="Gene3D" id="3.40.50.12780">
    <property type="entry name" value="N-terminal domain of ligase-like"/>
    <property type="match status" value="1"/>
</dbReference>
<evidence type="ECO:0000256" key="1">
    <source>
        <dbReference type="ARBA" id="ARBA00006432"/>
    </source>
</evidence>
<dbReference type="GO" id="GO:0005886">
    <property type="term" value="C:plasma membrane"/>
    <property type="evidence" value="ECO:0007669"/>
    <property type="project" value="TreeGrafter"/>
</dbReference>
<evidence type="ECO:0000313" key="8">
    <source>
        <dbReference type="Proteomes" id="UP000682202"/>
    </source>
</evidence>
<evidence type="ECO:0000256" key="3">
    <source>
        <dbReference type="ARBA" id="ARBA00022598"/>
    </source>
</evidence>
<dbReference type="GO" id="GO:0016874">
    <property type="term" value="F:ligase activity"/>
    <property type="evidence" value="ECO:0007669"/>
    <property type="project" value="UniProtKB-KW"/>
</dbReference>
<dbReference type="InterPro" id="IPR020845">
    <property type="entry name" value="AMP-binding_CS"/>
</dbReference>
<keyword evidence="3" id="KW-0436">Ligase</keyword>
<comment type="similarity">
    <text evidence="1">Belongs to the ATP-dependent AMP-binding enzyme family.</text>
</comment>
<dbReference type="GO" id="GO:0006633">
    <property type="term" value="P:fatty acid biosynthetic process"/>
    <property type="evidence" value="ECO:0007669"/>
    <property type="project" value="TreeGrafter"/>
</dbReference>
<proteinExistence type="inferred from homology"/>
<dbReference type="KEGG" id="mspg:F6B93_17855"/>
<dbReference type="Pfam" id="PF00501">
    <property type="entry name" value="AMP-binding"/>
    <property type="match status" value="1"/>
</dbReference>
<dbReference type="NCBIfam" id="NF005850">
    <property type="entry name" value="PRK07768.1"/>
    <property type="match status" value="1"/>
</dbReference>
<evidence type="ECO:0000256" key="4">
    <source>
        <dbReference type="ARBA" id="ARBA00022843"/>
    </source>
</evidence>
<dbReference type="PROSITE" id="PS00455">
    <property type="entry name" value="AMP_BINDING"/>
    <property type="match status" value="1"/>
</dbReference>
<evidence type="ECO:0000259" key="5">
    <source>
        <dbReference type="Pfam" id="PF00501"/>
    </source>
</evidence>
<dbReference type="SUPFAM" id="SSF56801">
    <property type="entry name" value="Acetyl-CoA synthetase-like"/>
    <property type="match status" value="1"/>
</dbReference>
<dbReference type="InterPro" id="IPR000873">
    <property type="entry name" value="AMP-dep_synth/lig_dom"/>
</dbReference>